<evidence type="ECO:0008006" key="4">
    <source>
        <dbReference type="Google" id="ProtNLM"/>
    </source>
</evidence>
<dbReference type="OrthoDB" id="7863114at2"/>
<organism evidence="2 3">
    <name type="scientific">Pseudochrobactrum asaccharolyticum</name>
    <dbReference type="NCBI Taxonomy" id="354351"/>
    <lineage>
        <taxon>Bacteria</taxon>
        <taxon>Pseudomonadati</taxon>
        <taxon>Pseudomonadota</taxon>
        <taxon>Alphaproteobacteria</taxon>
        <taxon>Hyphomicrobiales</taxon>
        <taxon>Brucellaceae</taxon>
        <taxon>Pseudochrobactrum</taxon>
    </lineage>
</organism>
<dbReference type="AlphaFoldDB" id="A0A366DQ96"/>
<protein>
    <recommendedName>
        <fullName evidence="4">DUF3828 domain-containing protein</fullName>
    </recommendedName>
</protein>
<feature type="signal peptide" evidence="1">
    <location>
        <begin position="1"/>
        <end position="19"/>
    </location>
</feature>
<comment type="caution">
    <text evidence="2">The sequence shown here is derived from an EMBL/GenBank/DDBJ whole genome shotgun (WGS) entry which is preliminary data.</text>
</comment>
<accession>A0A366DQ96</accession>
<proteinExistence type="predicted"/>
<evidence type="ECO:0000313" key="2">
    <source>
        <dbReference type="EMBL" id="RBO92261.1"/>
    </source>
</evidence>
<dbReference type="Proteomes" id="UP000252893">
    <property type="component" value="Unassembled WGS sequence"/>
</dbReference>
<evidence type="ECO:0000256" key="1">
    <source>
        <dbReference type="SAM" id="SignalP"/>
    </source>
</evidence>
<name>A0A366DQ96_9HYPH</name>
<gene>
    <name evidence="2" type="ORF">DFR47_107160</name>
</gene>
<feature type="chain" id="PRO_5016827407" description="DUF3828 domain-containing protein" evidence="1">
    <location>
        <begin position="20"/>
        <end position="174"/>
    </location>
</feature>
<reference evidence="2 3" key="1">
    <citation type="submission" date="2018-06" db="EMBL/GenBank/DDBJ databases">
        <title>Genomic Encyclopedia of Type Strains, Phase IV (KMG-IV): sequencing the most valuable type-strain genomes for metagenomic binning, comparative biology and taxonomic classification.</title>
        <authorList>
            <person name="Goeker M."/>
        </authorList>
    </citation>
    <scope>NUCLEOTIDE SEQUENCE [LARGE SCALE GENOMIC DNA]</scope>
    <source>
        <strain evidence="2 3">DSM 25619</strain>
    </source>
</reference>
<keyword evidence="1" id="KW-0732">Signal</keyword>
<evidence type="ECO:0000313" key="3">
    <source>
        <dbReference type="Proteomes" id="UP000252893"/>
    </source>
</evidence>
<dbReference type="EMBL" id="QNRH01000007">
    <property type="protein sequence ID" value="RBO92261.1"/>
    <property type="molecule type" value="Genomic_DNA"/>
</dbReference>
<dbReference type="RefSeq" id="WP_147245604.1">
    <property type="nucleotide sequence ID" value="NZ_JBHEEG010000009.1"/>
</dbReference>
<keyword evidence="3" id="KW-1185">Reference proteome</keyword>
<sequence length="174" mass="19988">MLRFILCFLMILFSNSAFALSDNDRAIIRATFDQVMLDIKNNNMQGMVAASPPEFTRTIHEIFGLDDKTAVKEYEDRLKNGDDSYRILEVSYDLDKIVSVKTKSNLEYALIPTQDIVQITRWRVKGKGTTIALKDGSKWYLVRIDTRVVFKTLQLLYPDLADLDMPPNSTEILE</sequence>